<sequence>MPDAEPAPGPLRDLRWVLIALAVAVASVLLVQTGCNTGPEHRVADGRLALTLREYSIEPRNIVAPAGQLRISARNTGRLLHGVRIVSDDDKRGNRRSRFARVPRPLQPGESKDVLDVCLAPGRYRIVSPMPGDEELGAVADLRVEGPPPTTCEPLVGEKRASDG</sequence>
<name>A0ABU4VGS9_9ACTN</name>
<evidence type="ECO:0000313" key="3">
    <source>
        <dbReference type="EMBL" id="MDX8151015.1"/>
    </source>
</evidence>
<evidence type="ECO:0000256" key="1">
    <source>
        <dbReference type="SAM" id="MobiDB-lite"/>
    </source>
</evidence>
<comment type="caution">
    <text evidence="3">The sequence shown here is derived from an EMBL/GenBank/DDBJ whole genome shotgun (WGS) entry which is preliminary data.</text>
</comment>
<evidence type="ECO:0000313" key="4">
    <source>
        <dbReference type="Proteomes" id="UP001277761"/>
    </source>
</evidence>
<dbReference type="EMBL" id="JAXAVX010000002">
    <property type="protein sequence ID" value="MDX8151015.1"/>
    <property type="molecule type" value="Genomic_DNA"/>
</dbReference>
<reference evidence="3 4" key="1">
    <citation type="submission" date="2023-11" db="EMBL/GenBank/DDBJ databases">
        <authorList>
            <person name="Xu M."/>
            <person name="Jiang T."/>
        </authorList>
    </citation>
    <scope>NUCLEOTIDE SEQUENCE [LARGE SCALE GENOMIC DNA]</scope>
    <source>
        <strain evidence="3 4">SD</strain>
    </source>
</reference>
<dbReference type="RefSeq" id="WP_319953168.1">
    <property type="nucleotide sequence ID" value="NZ_JAXAVX010000002.1"/>
</dbReference>
<keyword evidence="2" id="KW-0472">Membrane</keyword>
<feature type="region of interest" description="Disordered" evidence="1">
    <location>
        <begin position="143"/>
        <end position="164"/>
    </location>
</feature>
<evidence type="ECO:0008006" key="5">
    <source>
        <dbReference type="Google" id="ProtNLM"/>
    </source>
</evidence>
<keyword evidence="4" id="KW-1185">Reference proteome</keyword>
<evidence type="ECO:0000256" key="2">
    <source>
        <dbReference type="SAM" id="Phobius"/>
    </source>
</evidence>
<protein>
    <recommendedName>
        <fullName evidence="5">EfeO-type cupredoxin-like domain-containing protein</fullName>
    </recommendedName>
</protein>
<proteinExistence type="predicted"/>
<accession>A0ABU4VGS9</accession>
<feature type="transmembrane region" description="Helical" evidence="2">
    <location>
        <begin position="14"/>
        <end position="32"/>
    </location>
</feature>
<keyword evidence="2" id="KW-1133">Transmembrane helix</keyword>
<keyword evidence="2" id="KW-0812">Transmembrane</keyword>
<dbReference type="Proteomes" id="UP001277761">
    <property type="component" value="Unassembled WGS sequence"/>
</dbReference>
<organism evidence="3 4">
    <name type="scientific">Patulibacter brassicae</name>
    <dbReference type="NCBI Taxonomy" id="1705717"/>
    <lineage>
        <taxon>Bacteria</taxon>
        <taxon>Bacillati</taxon>
        <taxon>Actinomycetota</taxon>
        <taxon>Thermoleophilia</taxon>
        <taxon>Solirubrobacterales</taxon>
        <taxon>Patulibacteraceae</taxon>
        <taxon>Patulibacter</taxon>
    </lineage>
</organism>
<gene>
    <name evidence="3" type="ORF">SK069_05380</name>
</gene>